<dbReference type="Proteomes" id="UP000050640">
    <property type="component" value="Unplaced"/>
</dbReference>
<dbReference type="WBParaSite" id="EEL_0000808201-mRNA-1">
    <property type="protein sequence ID" value="EEL_0000808201-mRNA-1"/>
    <property type="gene ID" value="EEL_0000808201"/>
</dbReference>
<dbReference type="AlphaFoldDB" id="A0A0R3S0D6"/>
<sequence>LQQKVRFWVFKAFGKHLVFRTFRPTLLYSLTQNVLLIPSRHVIFGQKNGKNGLRFVLSYPLYATLFHHFVTNTN</sequence>
<protein>
    <submittedName>
        <fullName evidence="2">Ovule protein</fullName>
    </submittedName>
</protein>
<name>A0A0R3S0D6_9BILA</name>
<accession>A0A0R3S0D6</accession>
<reference evidence="2" key="1">
    <citation type="submission" date="2017-02" db="UniProtKB">
        <authorList>
            <consortium name="WormBaseParasite"/>
        </authorList>
    </citation>
    <scope>IDENTIFICATION</scope>
</reference>
<proteinExistence type="predicted"/>
<evidence type="ECO:0000313" key="1">
    <source>
        <dbReference type="Proteomes" id="UP000050640"/>
    </source>
</evidence>
<keyword evidence="1" id="KW-1185">Reference proteome</keyword>
<organism evidence="1 2">
    <name type="scientific">Elaeophora elaphi</name>
    <dbReference type="NCBI Taxonomy" id="1147741"/>
    <lineage>
        <taxon>Eukaryota</taxon>
        <taxon>Metazoa</taxon>
        <taxon>Ecdysozoa</taxon>
        <taxon>Nematoda</taxon>
        <taxon>Chromadorea</taxon>
        <taxon>Rhabditida</taxon>
        <taxon>Spirurina</taxon>
        <taxon>Spiruromorpha</taxon>
        <taxon>Filarioidea</taxon>
        <taxon>Onchocercidae</taxon>
        <taxon>Elaeophora</taxon>
    </lineage>
</organism>
<evidence type="ECO:0000313" key="2">
    <source>
        <dbReference type="WBParaSite" id="EEL_0000808201-mRNA-1"/>
    </source>
</evidence>